<dbReference type="Proteomes" id="UP000007819">
    <property type="component" value="Chromosome A2"/>
</dbReference>
<accession>A0A8R2D1U3</accession>
<dbReference type="EnsemblMetazoa" id="XM_016801687.2">
    <property type="protein sequence ID" value="XP_016657176.1"/>
    <property type="gene ID" value="LOC107882783"/>
</dbReference>
<dbReference type="GO" id="GO:0003677">
    <property type="term" value="F:DNA binding"/>
    <property type="evidence" value="ECO:0007669"/>
    <property type="project" value="UniProtKB-KW"/>
</dbReference>
<dbReference type="GeneID" id="107882783"/>
<protein>
    <recommendedName>
        <fullName evidence="5">THAP-type domain-containing protein</fullName>
    </recommendedName>
</protein>
<evidence type="ECO:0000256" key="3">
    <source>
        <dbReference type="ARBA" id="ARBA00022833"/>
    </source>
</evidence>
<evidence type="ECO:0000256" key="2">
    <source>
        <dbReference type="ARBA" id="ARBA00022771"/>
    </source>
</evidence>
<dbReference type="KEGG" id="api:107882783"/>
<feature type="domain" description="THAP-type" evidence="5">
    <location>
        <begin position="14"/>
        <end position="77"/>
    </location>
</feature>
<dbReference type="InterPro" id="IPR006612">
    <property type="entry name" value="THAP_Znf"/>
</dbReference>
<evidence type="ECO:0000256" key="4">
    <source>
        <dbReference type="ARBA" id="ARBA00023125"/>
    </source>
</evidence>
<dbReference type="Pfam" id="PF05485">
    <property type="entry name" value="THAP"/>
    <property type="match status" value="1"/>
</dbReference>
<keyword evidence="2" id="KW-0863">Zinc-finger</keyword>
<keyword evidence="4" id="KW-0238">DNA-binding</keyword>
<dbReference type="RefSeq" id="XP_016657176.1">
    <property type="nucleotide sequence ID" value="XM_016801687.1"/>
</dbReference>
<keyword evidence="3" id="KW-0862">Zinc</keyword>
<evidence type="ECO:0000259" key="5">
    <source>
        <dbReference type="Pfam" id="PF05485"/>
    </source>
</evidence>
<keyword evidence="1" id="KW-0479">Metal-binding</keyword>
<organism evidence="6 7">
    <name type="scientific">Acyrthosiphon pisum</name>
    <name type="common">Pea aphid</name>
    <dbReference type="NCBI Taxonomy" id="7029"/>
    <lineage>
        <taxon>Eukaryota</taxon>
        <taxon>Metazoa</taxon>
        <taxon>Ecdysozoa</taxon>
        <taxon>Arthropoda</taxon>
        <taxon>Hexapoda</taxon>
        <taxon>Insecta</taxon>
        <taxon>Pterygota</taxon>
        <taxon>Neoptera</taxon>
        <taxon>Paraneoptera</taxon>
        <taxon>Hemiptera</taxon>
        <taxon>Sternorrhyncha</taxon>
        <taxon>Aphidomorpha</taxon>
        <taxon>Aphidoidea</taxon>
        <taxon>Aphididae</taxon>
        <taxon>Macrosiphini</taxon>
        <taxon>Acyrthosiphon</taxon>
    </lineage>
</organism>
<evidence type="ECO:0000313" key="7">
    <source>
        <dbReference type="Proteomes" id="UP000007819"/>
    </source>
</evidence>
<evidence type="ECO:0000256" key="1">
    <source>
        <dbReference type="ARBA" id="ARBA00022723"/>
    </source>
</evidence>
<dbReference type="AlphaFoldDB" id="A0A8R2D1U3"/>
<dbReference type="GO" id="GO:0008270">
    <property type="term" value="F:zinc ion binding"/>
    <property type="evidence" value="ECO:0007669"/>
    <property type="project" value="UniProtKB-KW"/>
</dbReference>
<proteinExistence type="predicted"/>
<dbReference type="SUPFAM" id="SSF57716">
    <property type="entry name" value="Glucocorticoid receptor-like (DNA-binding domain)"/>
    <property type="match status" value="1"/>
</dbReference>
<reference evidence="7" key="1">
    <citation type="submission" date="2010-06" db="EMBL/GenBank/DDBJ databases">
        <authorList>
            <person name="Jiang H."/>
            <person name="Abraham K."/>
            <person name="Ali S."/>
            <person name="Alsbrooks S.L."/>
            <person name="Anim B.N."/>
            <person name="Anosike U.S."/>
            <person name="Attaway T."/>
            <person name="Bandaranaike D.P."/>
            <person name="Battles P.K."/>
            <person name="Bell S.N."/>
            <person name="Bell A.V."/>
            <person name="Beltran B."/>
            <person name="Bickham C."/>
            <person name="Bustamante Y."/>
            <person name="Caleb T."/>
            <person name="Canada A."/>
            <person name="Cardenas V."/>
            <person name="Carter K."/>
            <person name="Chacko J."/>
            <person name="Chandrabose M.N."/>
            <person name="Chavez D."/>
            <person name="Chavez A."/>
            <person name="Chen L."/>
            <person name="Chu H.-S."/>
            <person name="Claassen K.J."/>
            <person name="Cockrell R."/>
            <person name="Collins M."/>
            <person name="Cooper J.A."/>
            <person name="Cree A."/>
            <person name="Curry S.M."/>
            <person name="Da Y."/>
            <person name="Dao M.D."/>
            <person name="Das B."/>
            <person name="Davila M.-L."/>
            <person name="Davy-Carroll L."/>
            <person name="Denson S."/>
            <person name="Dinh H."/>
            <person name="Ebong V.E."/>
            <person name="Edwards J.R."/>
            <person name="Egan A."/>
            <person name="El-Daye J."/>
            <person name="Escobedo L."/>
            <person name="Fernandez S."/>
            <person name="Fernando P.R."/>
            <person name="Flagg N."/>
            <person name="Forbes L.D."/>
            <person name="Fowler R.G."/>
            <person name="Fu Q."/>
            <person name="Gabisi R.A."/>
            <person name="Ganer J."/>
            <person name="Garbino Pronczuk A."/>
            <person name="Garcia R.M."/>
            <person name="Garner T."/>
            <person name="Garrett T.E."/>
            <person name="Gonzalez D.A."/>
            <person name="Hamid H."/>
            <person name="Hawkins E.S."/>
            <person name="Hirani K."/>
            <person name="Hogues M.E."/>
            <person name="Hollins B."/>
            <person name="Hsiao C.-H."/>
            <person name="Jabil R."/>
            <person name="James M.L."/>
            <person name="Jhangiani S.N."/>
            <person name="Johnson B."/>
            <person name="Johnson Q."/>
            <person name="Joshi V."/>
            <person name="Kalu J.B."/>
            <person name="Kam C."/>
            <person name="Kashfia A."/>
            <person name="Keebler J."/>
            <person name="Kisamo H."/>
            <person name="Kovar C.L."/>
            <person name="Lago L.A."/>
            <person name="Lai C.-Y."/>
            <person name="Laidlaw J."/>
            <person name="Lara F."/>
            <person name="Le T.-K."/>
            <person name="Lee S.L."/>
            <person name="Legall F.H."/>
            <person name="Lemon S.J."/>
            <person name="Lewis L.R."/>
            <person name="Li B."/>
            <person name="Liu Y."/>
            <person name="Liu Y.-S."/>
            <person name="Lopez J."/>
            <person name="Lozado R.J."/>
            <person name="Lu J."/>
            <person name="Madu R.C."/>
            <person name="Maheshwari M."/>
            <person name="Maheshwari R."/>
            <person name="Malloy K."/>
            <person name="Martinez E."/>
            <person name="Mathew T."/>
            <person name="Mercado I.C."/>
            <person name="Mercado C."/>
            <person name="Meyer B."/>
            <person name="Montgomery K."/>
            <person name="Morgan M.B."/>
            <person name="Munidasa M."/>
            <person name="Nazareth L.V."/>
            <person name="Nelson J."/>
            <person name="Ng B.M."/>
            <person name="Nguyen N.B."/>
            <person name="Nguyen P.Q."/>
            <person name="Nguyen T."/>
            <person name="Obregon M."/>
            <person name="Okwuonu G.O."/>
            <person name="Onwere C.G."/>
            <person name="Orozco G."/>
            <person name="Parra A."/>
            <person name="Patel S."/>
            <person name="Patil S."/>
            <person name="Perez A."/>
            <person name="Perez Y."/>
            <person name="Pham C."/>
            <person name="Primus E.L."/>
            <person name="Pu L.-L."/>
            <person name="Puazo M."/>
            <person name="Qin X."/>
            <person name="Quiroz J.B."/>
            <person name="Reese J."/>
            <person name="Richards S."/>
            <person name="Rives C.M."/>
            <person name="Robberts R."/>
            <person name="Ruiz S.J."/>
            <person name="Ruiz M.J."/>
            <person name="Santibanez J."/>
            <person name="Schneider B.W."/>
            <person name="Sisson I."/>
            <person name="Smith M."/>
            <person name="Sodergren E."/>
            <person name="Song X.-Z."/>
            <person name="Song B.B."/>
            <person name="Summersgill H."/>
            <person name="Thelus R."/>
            <person name="Thornton R.D."/>
            <person name="Trejos Z.Y."/>
            <person name="Usmani K."/>
            <person name="Vattathil S."/>
            <person name="Villasana D."/>
            <person name="Walker D.L."/>
            <person name="Wang S."/>
            <person name="Wang K."/>
            <person name="White C.S."/>
            <person name="Williams A.C."/>
            <person name="Williamson J."/>
            <person name="Wilson K."/>
            <person name="Woghiren I.O."/>
            <person name="Woodworth J.R."/>
            <person name="Worley K.C."/>
            <person name="Wright R.A."/>
            <person name="Wu W."/>
            <person name="Young L."/>
            <person name="Zhang L."/>
            <person name="Zhang J."/>
            <person name="Zhu Y."/>
            <person name="Muzny D.M."/>
            <person name="Weinstock G."/>
            <person name="Gibbs R.A."/>
        </authorList>
    </citation>
    <scope>NUCLEOTIDE SEQUENCE [LARGE SCALE GENOMIC DNA]</scope>
    <source>
        <strain evidence="7">LSR1</strain>
    </source>
</reference>
<keyword evidence="7" id="KW-1185">Reference proteome</keyword>
<evidence type="ECO:0000313" key="6">
    <source>
        <dbReference type="EnsemblMetazoa" id="XP_016657176.1"/>
    </source>
</evidence>
<name>A0A8R2D1U3_ACYPI</name>
<sequence>MHKCIFHKKQPKYRHTSIFIHLKKMKIPRRKKWLKSFMLDDYLISNWHRICRNHFTISDNKQGSAYKQILWPESVPKQHPNNLLEIESSLDLCWTRIHEGIQMYLKAFQLPGESPLI</sequence>
<reference evidence="6" key="2">
    <citation type="submission" date="2022-06" db="UniProtKB">
        <authorList>
            <consortium name="EnsemblMetazoa"/>
        </authorList>
    </citation>
    <scope>IDENTIFICATION</scope>
</reference>